<reference evidence="4" key="1">
    <citation type="journal article" date="2019" name="Int. J. Syst. Evol. Microbiol.">
        <title>The Global Catalogue of Microorganisms (GCM) 10K type strain sequencing project: providing services to taxonomists for standard genome sequencing and annotation.</title>
        <authorList>
            <consortium name="The Broad Institute Genomics Platform"/>
            <consortium name="The Broad Institute Genome Sequencing Center for Infectious Disease"/>
            <person name="Wu L."/>
            <person name="Ma J."/>
        </authorList>
    </citation>
    <scope>NUCLEOTIDE SEQUENCE [LARGE SCALE GENOMIC DNA]</scope>
    <source>
        <strain evidence="4">KCTC 42808</strain>
    </source>
</reference>
<dbReference type="InterPro" id="IPR027385">
    <property type="entry name" value="Beta-barrel_OMP"/>
</dbReference>
<comment type="caution">
    <text evidence="3">The sequence shown here is derived from an EMBL/GenBank/DDBJ whole genome shotgun (WGS) entry which is preliminary data.</text>
</comment>
<feature type="domain" description="Outer membrane protein beta-barrel" evidence="2">
    <location>
        <begin position="24"/>
        <end position="170"/>
    </location>
</feature>
<organism evidence="3 4">
    <name type="scientific">Lacinutrix gracilariae</name>
    <dbReference type="NCBI Taxonomy" id="1747198"/>
    <lineage>
        <taxon>Bacteria</taxon>
        <taxon>Pseudomonadati</taxon>
        <taxon>Bacteroidota</taxon>
        <taxon>Flavobacteriia</taxon>
        <taxon>Flavobacteriales</taxon>
        <taxon>Flavobacteriaceae</taxon>
        <taxon>Lacinutrix</taxon>
    </lineage>
</organism>
<dbReference type="SUPFAM" id="SSF56925">
    <property type="entry name" value="OMPA-like"/>
    <property type="match status" value="1"/>
</dbReference>
<keyword evidence="4" id="KW-1185">Reference proteome</keyword>
<dbReference type="RefSeq" id="WP_379905643.1">
    <property type="nucleotide sequence ID" value="NZ_JBHULM010000011.1"/>
</dbReference>
<evidence type="ECO:0000259" key="2">
    <source>
        <dbReference type="Pfam" id="PF13505"/>
    </source>
</evidence>
<gene>
    <name evidence="3" type="ORF">ACFSSB_14880</name>
</gene>
<accession>A0ABW5K5V2</accession>
<dbReference type="Gene3D" id="2.40.160.20">
    <property type="match status" value="1"/>
</dbReference>
<evidence type="ECO:0000256" key="1">
    <source>
        <dbReference type="ARBA" id="ARBA00022729"/>
    </source>
</evidence>
<evidence type="ECO:0000313" key="3">
    <source>
        <dbReference type="EMBL" id="MFD2543615.1"/>
    </source>
</evidence>
<evidence type="ECO:0000313" key="4">
    <source>
        <dbReference type="Proteomes" id="UP001597467"/>
    </source>
</evidence>
<proteinExistence type="predicted"/>
<sequence length="185" mass="20350">MKTTIMKLLKQSSKPVITNRSLLIVAILFLFAIPTKAQTAVGGGLGYNEKISGPGVTLKGVFNITDNIAISPSASYFFGSQIYGYQRNLLAGDLNAHYYFNIIESKLNVYPVVGANFSSYKTGNSYYDIYYDYETEKITDNAFGANIGAGATWNFSEKLKVYLEPKYVVSDFSQVVINAGVLLNL</sequence>
<dbReference type="Pfam" id="PF13505">
    <property type="entry name" value="OMP_b-brl"/>
    <property type="match status" value="1"/>
</dbReference>
<dbReference type="Proteomes" id="UP001597467">
    <property type="component" value="Unassembled WGS sequence"/>
</dbReference>
<dbReference type="EMBL" id="JBHULM010000011">
    <property type="protein sequence ID" value="MFD2543615.1"/>
    <property type="molecule type" value="Genomic_DNA"/>
</dbReference>
<keyword evidence="1" id="KW-0732">Signal</keyword>
<dbReference type="InterPro" id="IPR011250">
    <property type="entry name" value="OMP/PagP_B-barrel"/>
</dbReference>
<name>A0ABW5K5V2_9FLAO</name>
<protein>
    <submittedName>
        <fullName evidence="3">Outer membrane beta-barrel protein</fullName>
    </submittedName>
</protein>